<evidence type="ECO:0000313" key="2">
    <source>
        <dbReference type="EMBL" id="RRT47664.1"/>
    </source>
</evidence>
<proteinExistence type="predicted"/>
<evidence type="ECO:0000313" key="3">
    <source>
        <dbReference type="Proteomes" id="UP000287651"/>
    </source>
</evidence>
<organism evidence="2 3">
    <name type="scientific">Ensete ventricosum</name>
    <name type="common">Abyssinian banana</name>
    <name type="synonym">Musa ensete</name>
    <dbReference type="NCBI Taxonomy" id="4639"/>
    <lineage>
        <taxon>Eukaryota</taxon>
        <taxon>Viridiplantae</taxon>
        <taxon>Streptophyta</taxon>
        <taxon>Embryophyta</taxon>
        <taxon>Tracheophyta</taxon>
        <taxon>Spermatophyta</taxon>
        <taxon>Magnoliopsida</taxon>
        <taxon>Liliopsida</taxon>
        <taxon>Zingiberales</taxon>
        <taxon>Musaceae</taxon>
        <taxon>Ensete</taxon>
    </lineage>
</organism>
<dbReference type="AlphaFoldDB" id="A0A426Y7G4"/>
<protein>
    <submittedName>
        <fullName evidence="2">Uncharacterized protein</fullName>
    </submittedName>
</protein>
<comment type="caution">
    <text evidence="2">The sequence shown here is derived from an EMBL/GenBank/DDBJ whole genome shotgun (WGS) entry which is preliminary data.</text>
</comment>
<gene>
    <name evidence="2" type="ORF">B296_00053591</name>
</gene>
<dbReference type="EMBL" id="AMZH03014425">
    <property type="protein sequence ID" value="RRT47664.1"/>
    <property type="molecule type" value="Genomic_DNA"/>
</dbReference>
<dbReference type="Proteomes" id="UP000287651">
    <property type="component" value="Unassembled WGS sequence"/>
</dbReference>
<accession>A0A426Y7G4</accession>
<name>A0A426Y7G4_ENSVE</name>
<evidence type="ECO:0000256" key="1">
    <source>
        <dbReference type="SAM" id="MobiDB-lite"/>
    </source>
</evidence>
<sequence length="75" mass="8460">MIVARLYDHKVRPRQVGLGDLVVRRAEISAPNQTQGKLAPLEGSLPSHQDRPRGDLCSRNYGWQTVVEDMTHIQP</sequence>
<reference evidence="2 3" key="1">
    <citation type="journal article" date="2014" name="Agronomy (Basel)">
        <title>A Draft Genome Sequence for Ensete ventricosum, the Drought-Tolerant Tree Against Hunger.</title>
        <authorList>
            <person name="Harrison J."/>
            <person name="Moore K.A."/>
            <person name="Paszkiewicz K."/>
            <person name="Jones T."/>
            <person name="Grant M."/>
            <person name="Ambacheew D."/>
            <person name="Muzemil S."/>
            <person name="Studholme D.J."/>
        </authorList>
    </citation>
    <scope>NUCLEOTIDE SEQUENCE [LARGE SCALE GENOMIC DNA]</scope>
</reference>
<feature type="region of interest" description="Disordered" evidence="1">
    <location>
        <begin position="32"/>
        <end position="57"/>
    </location>
</feature>